<gene>
    <name evidence="2" type="ORF">HYH03_017319</name>
</gene>
<evidence type="ECO:0000313" key="2">
    <source>
        <dbReference type="EMBL" id="KAG2483796.1"/>
    </source>
</evidence>
<proteinExistence type="predicted"/>
<evidence type="ECO:0000256" key="1">
    <source>
        <dbReference type="SAM" id="MobiDB-lite"/>
    </source>
</evidence>
<keyword evidence="3" id="KW-1185">Reference proteome</keyword>
<name>A0A835XHD6_9CHLO</name>
<protein>
    <submittedName>
        <fullName evidence="2">Uncharacterized protein</fullName>
    </submittedName>
</protein>
<evidence type="ECO:0000313" key="3">
    <source>
        <dbReference type="Proteomes" id="UP000612055"/>
    </source>
</evidence>
<dbReference type="AlphaFoldDB" id="A0A835XHD6"/>
<comment type="caution">
    <text evidence="2">The sequence shown here is derived from an EMBL/GenBank/DDBJ whole genome shotgun (WGS) entry which is preliminary data.</text>
</comment>
<sequence length="379" mass="39990">MAGGAPPPGDSAYKFTMRTGFTAFPAVSVHGLPHYPCGGFYMGLGAESGPLDPERALLFEERGDLGEDFERYRHPLMPLDCLKLPADADAFVLGTYVVEIVGKVQLYNATVPTASTFGKTPPADVYWSVSNAPGYNTKHGEDDKASRGVTLPPHKIMPHMVDMKEPPTVVVCLATGRWGLVWEDSTAEGPGADAVFIPAEKPSRKWPHFSTLSGLFMIRPRDLMCNRAGVSLFVKPDGSPDAGAVRMLWDELGGKEAGVAAFRAAVAATGAADDGGDPAAAVPVLEPPGAKDVNLSLMVDSEDAVSDVAVVDSDPEILEPEGGDAGAGPSNGLPSAKRRRSASKRPKKQEGGRKPGAVMVKKEPVVSSKGNRGGKFKKR</sequence>
<feature type="region of interest" description="Disordered" evidence="1">
    <location>
        <begin position="316"/>
        <end position="379"/>
    </location>
</feature>
<organism evidence="2 3">
    <name type="scientific">Edaphochlamys debaryana</name>
    <dbReference type="NCBI Taxonomy" id="47281"/>
    <lineage>
        <taxon>Eukaryota</taxon>
        <taxon>Viridiplantae</taxon>
        <taxon>Chlorophyta</taxon>
        <taxon>core chlorophytes</taxon>
        <taxon>Chlorophyceae</taxon>
        <taxon>CS clade</taxon>
        <taxon>Chlamydomonadales</taxon>
        <taxon>Chlamydomonadales incertae sedis</taxon>
        <taxon>Edaphochlamys</taxon>
    </lineage>
</organism>
<accession>A0A835XHD6</accession>
<dbReference type="Proteomes" id="UP000612055">
    <property type="component" value="Unassembled WGS sequence"/>
</dbReference>
<reference evidence="2" key="1">
    <citation type="journal article" date="2020" name="bioRxiv">
        <title>Comparative genomics of Chlamydomonas.</title>
        <authorList>
            <person name="Craig R.J."/>
            <person name="Hasan A.R."/>
            <person name="Ness R.W."/>
            <person name="Keightley P.D."/>
        </authorList>
    </citation>
    <scope>NUCLEOTIDE SEQUENCE</scope>
    <source>
        <strain evidence="2">CCAP 11/70</strain>
    </source>
</reference>
<feature type="compositionally biased region" description="Basic residues" evidence="1">
    <location>
        <begin position="336"/>
        <end position="347"/>
    </location>
</feature>
<dbReference type="EMBL" id="JAEHOE010000165">
    <property type="protein sequence ID" value="KAG2483796.1"/>
    <property type="molecule type" value="Genomic_DNA"/>
</dbReference>